<dbReference type="GO" id="GO:0004674">
    <property type="term" value="F:protein serine/threonine kinase activity"/>
    <property type="evidence" value="ECO:0007669"/>
    <property type="project" value="UniProtKB-KW"/>
</dbReference>
<keyword evidence="3" id="KW-0547">Nucleotide-binding</keyword>
<accession>E1ZNJ2</accession>
<keyword evidence="9" id="KW-1185">Reference proteome</keyword>
<evidence type="ECO:0000256" key="5">
    <source>
        <dbReference type="ARBA" id="ARBA00022840"/>
    </source>
</evidence>
<dbReference type="OMA" id="REYKVHR"/>
<reference evidence="8 9" key="1">
    <citation type="journal article" date="2010" name="Plant Cell">
        <title>The Chlorella variabilis NC64A genome reveals adaptation to photosymbiosis, coevolution with viruses, and cryptic sex.</title>
        <authorList>
            <person name="Blanc G."/>
            <person name="Duncan G."/>
            <person name="Agarkova I."/>
            <person name="Borodovsky M."/>
            <person name="Gurnon J."/>
            <person name="Kuo A."/>
            <person name="Lindquist E."/>
            <person name="Lucas S."/>
            <person name="Pangilinan J."/>
            <person name="Polle J."/>
            <person name="Salamov A."/>
            <person name="Terry A."/>
            <person name="Yamada T."/>
            <person name="Dunigan D.D."/>
            <person name="Grigoriev I.V."/>
            <person name="Claverie J.M."/>
            <person name="Van Etten J.L."/>
        </authorList>
    </citation>
    <scope>NUCLEOTIDE SEQUENCE [LARGE SCALE GENOMIC DNA]</scope>
    <source>
        <strain evidence="8 9">NC64A</strain>
    </source>
</reference>
<name>E1ZNJ2_CHLVA</name>
<dbReference type="RefSeq" id="XP_005844717.1">
    <property type="nucleotide sequence ID" value="XM_005844655.1"/>
</dbReference>
<dbReference type="InterPro" id="IPR011009">
    <property type="entry name" value="Kinase-like_dom_sf"/>
</dbReference>
<organism evidence="9">
    <name type="scientific">Chlorella variabilis</name>
    <name type="common">Green alga</name>
    <dbReference type="NCBI Taxonomy" id="554065"/>
    <lineage>
        <taxon>Eukaryota</taxon>
        <taxon>Viridiplantae</taxon>
        <taxon>Chlorophyta</taxon>
        <taxon>core chlorophytes</taxon>
        <taxon>Trebouxiophyceae</taxon>
        <taxon>Chlorellales</taxon>
        <taxon>Chlorellaceae</taxon>
        <taxon>Chlorella clade</taxon>
        <taxon>Chlorella</taxon>
    </lineage>
</organism>
<dbReference type="PANTHER" id="PTHR22974:SF23">
    <property type="entry name" value="TOUSLED-LIKE KINASE, ISOFORM G"/>
    <property type="match status" value="1"/>
</dbReference>
<dbReference type="FunCoup" id="E1ZNJ2">
    <property type="interactions" value="1447"/>
</dbReference>
<evidence type="ECO:0000313" key="8">
    <source>
        <dbReference type="EMBL" id="EFN52615.1"/>
    </source>
</evidence>
<evidence type="ECO:0000313" key="9">
    <source>
        <dbReference type="Proteomes" id="UP000008141"/>
    </source>
</evidence>
<dbReference type="OrthoDB" id="346907at2759"/>
<gene>
    <name evidence="8" type="ORF">CHLNCDRAFT_7719</name>
</gene>
<keyword evidence="2" id="KW-0808">Transferase</keyword>
<keyword evidence="6" id="KW-0175">Coiled coil</keyword>
<dbReference type="InterPro" id="IPR000719">
    <property type="entry name" value="Prot_kinase_dom"/>
</dbReference>
<dbReference type="FunFam" id="1.10.510.10:FF:000698">
    <property type="entry name" value="Serine/threonine-protein kinase tousled-like 1"/>
    <property type="match status" value="1"/>
</dbReference>
<keyword evidence="4" id="KW-0418">Kinase</keyword>
<dbReference type="GO" id="GO:0007059">
    <property type="term" value="P:chromosome segregation"/>
    <property type="evidence" value="ECO:0007669"/>
    <property type="project" value="TreeGrafter"/>
</dbReference>
<evidence type="ECO:0000256" key="2">
    <source>
        <dbReference type="ARBA" id="ARBA00022679"/>
    </source>
</evidence>
<dbReference type="GO" id="GO:0005634">
    <property type="term" value="C:nucleus"/>
    <property type="evidence" value="ECO:0007669"/>
    <property type="project" value="TreeGrafter"/>
</dbReference>
<feature type="domain" description="Protein kinase" evidence="7">
    <location>
        <begin position="159"/>
        <end position="433"/>
    </location>
</feature>
<evidence type="ECO:0000256" key="4">
    <source>
        <dbReference type="ARBA" id="ARBA00022777"/>
    </source>
</evidence>
<dbReference type="InParanoid" id="E1ZNJ2"/>
<evidence type="ECO:0000256" key="3">
    <source>
        <dbReference type="ARBA" id="ARBA00022741"/>
    </source>
</evidence>
<feature type="non-terminal residue" evidence="8">
    <location>
        <position position="1"/>
    </location>
</feature>
<dbReference type="GO" id="GO:0035556">
    <property type="term" value="P:intracellular signal transduction"/>
    <property type="evidence" value="ECO:0007669"/>
    <property type="project" value="TreeGrafter"/>
</dbReference>
<dbReference type="AlphaFoldDB" id="E1ZNJ2"/>
<keyword evidence="1" id="KW-0723">Serine/threonine-protein kinase</keyword>
<evidence type="ECO:0000259" key="7">
    <source>
        <dbReference type="PROSITE" id="PS50011"/>
    </source>
</evidence>
<dbReference type="PROSITE" id="PS00108">
    <property type="entry name" value="PROTEIN_KINASE_ST"/>
    <property type="match status" value="1"/>
</dbReference>
<dbReference type="SUPFAM" id="SSF56112">
    <property type="entry name" value="Protein kinase-like (PK-like)"/>
    <property type="match status" value="1"/>
</dbReference>
<protein>
    <recommendedName>
        <fullName evidence="7">Protein kinase domain-containing protein</fullName>
    </recommendedName>
</protein>
<evidence type="ECO:0000256" key="6">
    <source>
        <dbReference type="SAM" id="Coils"/>
    </source>
</evidence>
<dbReference type="EMBL" id="GL433855">
    <property type="protein sequence ID" value="EFN52615.1"/>
    <property type="molecule type" value="Genomic_DNA"/>
</dbReference>
<sequence>LATASARQEREIVHQRLQASAPRLGCLGVRRRGIDVQEVWEDGQAFKDVHAKLRALAEQRESIEAARKATKRRLPLPGQALPADPGAAAAGGVLHPDDWVVQEEIFKARLAALKREEELLRGELARLEAEKVAHIRELKRAKDEEGSRFAGFPVLHNRYLLMNLLGRGGFSEVYKAFDLVGLQEWTEMRKASYVKHSVREYHIQKGLKHPRIASLLDIFEIDNNTFATVLELVQGGDLDAYCKLHEARAAGAGAGLTLPEREAKTIVAQILSGLVYLNTKPRSIIHYDLKPANILFDRNGECKITDFGLSKVVDEGQTQGMELTSQGAGTYWYLPPECFVVRHDAAAPMISNKVDVWSVGVIFYQMLFGRRPFGHEQSQEQILRNEVMLNAREVAFPAKPAVSAEAKDFIRRCLAYRQEDRMDVLSAAAHPYLSFKK</sequence>
<proteinExistence type="predicted"/>
<dbReference type="PANTHER" id="PTHR22974">
    <property type="entry name" value="MIXED LINEAGE PROTEIN KINASE"/>
    <property type="match status" value="1"/>
</dbReference>
<evidence type="ECO:0000256" key="1">
    <source>
        <dbReference type="ARBA" id="ARBA00022527"/>
    </source>
</evidence>
<dbReference type="InterPro" id="IPR008271">
    <property type="entry name" value="Ser/Thr_kinase_AS"/>
</dbReference>
<dbReference type="STRING" id="554065.E1ZNJ2"/>
<dbReference type="eggNOG" id="KOG1151">
    <property type="taxonomic scope" value="Eukaryota"/>
</dbReference>
<dbReference type="KEGG" id="cvr:CHLNCDRAFT_7719"/>
<dbReference type="SMART" id="SM00220">
    <property type="entry name" value="S_TKc"/>
    <property type="match status" value="1"/>
</dbReference>
<keyword evidence="5" id="KW-0067">ATP-binding</keyword>
<dbReference type="CDD" id="cd13990">
    <property type="entry name" value="STKc_TLK"/>
    <property type="match status" value="1"/>
</dbReference>
<dbReference type="Pfam" id="PF00069">
    <property type="entry name" value="Pkinase"/>
    <property type="match status" value="1"/>
</dbReference>
<dbReference type="GeneID" id="17352062"/>
<dbReference type="Proteomes" id="UP000008141">
    <property type="component" value="Unassembled WGS sequence"/>
</dbReference>
<dbReference type="PROSITE" id="PS50011">
    <property type="entry name" value="PROTEIN_KINASE_DOM"/>
    <property type="match status" value="1"/>
</dbReference>
<feature type="non-terminal residue" evidence="8">
    <location>
        <position position="437"/>
    </location>
</feature>
<dbReference type="GO" id="GO:0005524">
    <property type="term" value="F:ATP binding"/>
    <property type="evidence" value="ECO:0007669"/>
    <property type="project" value="UniProtKB-KW"/>
</dbReference>
<feature type="coiled-coil region" evidence="6">
    <location>
        <begin position="110"/>
        <end position="144"/>
    </location>
</feature>
<dbReference type="Gene3D" id="1.10.510.10">
    <property type="entry name" value="Transferase(Phosphotransferase) domain 1"/>
    <property type="match status" value="1"/>
</dbReference>